<proteinExistence type="predicted"/>
<organism evidence="1 2">
    <name type="scientific">Zoogloea oleivorans</name>
    <dbReference type="NCBI Taxonomy" id="1552750"/>
    <lineage>
        <taxon>Bacteria</taxon>
        <taxon>Pseudomonadati</taxon>
        <taxon>Pseudomonadota</taxon>
        <taxon>Betaproteobacteria</taxon>
        <taxon>Rhodocyclales</taxon>
        <taxon>Zoogloeaceae</taxon>
        <taxon>Zoogloea</taxon>
    </lineage>
</organism>
<sequence>MTGNATRTILPHCGSPGSFVPNQRPLLQLHADIDARVHAIRGNRPDWLCSKGCANCCRHLAEIPQLSAAEWQWLQEGLAALPAEQLQAIHQRMTALASQSSRPVVCPMLDQASNACLVYAHRPVACRTYGFYVQRELGLYCGDIEARVDSGMLTEVVWGNHDAVDQRLTGLGESRALTAWFGV</sequence>
<name>A0A6C2CJU8_9RHOO</name>
<dbReference type="AlphaFoldDB" id="A0A6C2CJU8"/>
<dbReference type="EMBL" id="SDKK01000023">
    <property type="protein sequence ID" value="TYC54257.1"/>
    <property type="molecule type" value="Genomic_DNA"/>
</dbReference>
<dbReference type="Pfam" id="PF03692">
    <property type="entry name" value="CxxCxxCC"/>
    <property type="match status" value="1"/>
</dbReference>
<protein>
    <submittedName>
        <fullName evidence="1">YkgJ family cysteine cluster protein</fullName>
    </submittedName>
</protein>
<dbReference type="InterPro" id="IPR005358">
    <property type="entry name" value="Puta_zinc/iron-chelating_dom"/>
</dbReference>
<keyword evidence="2" id="KW-1185">Reference proteome</keyword>
<comment type="caution">
    <text evidence="1">The sequence shown here is derived from an EMBL/GenBank/DDBJ whole genome shotgun (WGS) entry which is preliminary data.</text>
</comment>
<dbReference type="OrthoDB" id="9806610at2"/>
<gene>
    <name evidence="1" type="ORF">ETQ85_20145</name>
</gene>
<evidence type="ECO:0000313" key="2">
    <source>
        <dbReference type="Proteomes" id="UP000389128"/>
    </source>
</evidence>
<dbReference type="Proteomes" id="UP000389128">
    <property type="component" value="Unassembled WGS sequence"/>
</dbReference>
<reference evidence="1 2" key="1">
    <citation type="submission" date="2019-01" db="EMBL/GenBank/DDBJ databases">
        <title>Zoogloea oleivorans genome sequencing and assembly.</title>
        <authorList>
            <person name="Tancsics A."/>
            <person name="Farkas M."/>
            <person name="Kriszt B."/>
            <person name="Maroti G."/>
            <person name="Horvath B."/>
        </authorList>
    </citation>
    <scope>NUCLEOTIDE SEQUENCE [LARGE SCALE GENOMIC DNA]</scope>
    <source>
        <strain evidence="1 2">Buc</strain>
    </source>
</reference>
<accession>A0A6C2CJU8</accession>
<evidence type="ECO:0000313" key="1">
    <source>
        <dbReference type="EMBL" id="TYC54257.1"/>
    </source>
</evidence>